<evidence type="ECO:0008006" key="2">
    <source>
        <dbReference type="Google" id="ProtNLM"/>
    </source>
</evidence>
<dbReference type="AlphaFoldDB" id="A0A6C0KP35"/>
<organism evidence="1">
    <name type="scientific">viral metagenome</name>
    <dbReference type="NCBI Taxonomy" id="1070528"/>
    <lineage>
        <taxon>unclassified sequences</taxon>
        <taxon>metagenomes</taxon>
        <taxon>organismal metagenomes</taxon>
    </lineage>
</organism>
<accession>A0A6C0KP35</accession>
<proteinExistence type="predicted"/>
<protein>
    <recommendedName>
        <fullName evidence="2">Collagen-like protein</fullName>
    </recommendedName>
</protein>
<sequence length="220" mass="22875">MSTFDYKSFLASKNLCLNNYNLFSGPQGSQGAIGATGPKGVQGATGPQGAQGAQGACCVGAQGATGPQGAQGSPSGILGLQGPIGHPGQGNAINEIYSEYLNLNNDFSNPSAQFNINLPGAGGKWALSWSISESGFSDNSNNFCVTFTDLNNREFQPAIFNKNSPFSLNTNGANTSGAANDLIDFSYSNDLTFTVNIYQSSNLYSGNHISFNISISLISL</sequence>
<dbReference type="EMBL" id="MN740943">
    <property type="protein sequence ID" value="QHU19033.1"/>
    <property type="molecule type" value="Genomic_DNA"/>
</dbReference>
<evidence type="ECO:0000313" key="1">
    <source>
        <dbReference type="EMBL" id="QHU19033.1"/>
    </source>
</evidence>
<reference evidence="1" key="1">
    <citation type="journal article" date="2020" name="Nature">
        <title>Giant virus diversity and host interactions through global metagenomics.</title>
        <authorList>
            <person name="Schulz F."/>
            <person name="Roux S."/>
            <person name="Paez-Espino D."/>
            <person name="Jungbluth S."/>
            <person name="Walsh D.A."/>
            <person name="Denef V.J."/>
            <person name="McMahon K.D."/>
            <person name="Konstantinidis K.T."/>
            <person name="Eloe-Fadrosh E.A."/>
            <person name="Kyrpides N.C."/>
            <person name="Woyke T."/>
        </authorList>
    </citation>
    <scope>NUCLEOTIDE SEQUENCE</scope>
    <source>
        <strain evidence="1">GVMAG-S-3300013014-104</strain>
    </source>
</reference>
<name>A0A6C0KP35_9ZZZZ</name>